<dbReference type="EC" id="2.7.7.72" evidence="2"/>
<dbReference type="RefSeq" id="WP_145072439.1">
    <property type="nucleotide sequence ID" value="NZ_CP036298.1"/>
</dbReference>
<evidence type="ECO:0000313" key="3">
    <source>
        <dbReference type="Proteomes" id="UP000318017"/>
    </source>
</evidence>
<sequence length="367" mass="42078">MRFNKLRRQICFEAARAMYFRQESEYYRAKHKAAQRVCKGWVKPSDLPSNAEIRDEIQSLARLHEGASRSDNLRQMRLVALRIMRLLQRFKPKLIGSTLTGHVRQGSDIDIHVFSDSIDAVTSPLDEQMLFYDIERKRVRKDGEERIYTHIHVRESFPVELTVYVPSLASHGFKSSITGGPIERATLPQLEQLLHQEYPELELETELLGLEEAPDPFQLFTALLLPLENVKQHPKYHPEGDVLYHSLQVYDLACDQLPYDEEFLLAALLHDVGKGIDSQDHVAAGLEALEGFITERTAWFIEHHMLAHKIADGSLGARAHRRLRNNESYDELVLLGKCDRGGRVPGVPTTELEMAIDYLRKLSYDQG</sequence>
<dbReference type="InterPro" id="IPR043519">
    <property type="entry name" value="NT_sf"/>
</dbReference>
<keyword evidence="2" id="KW-0548">Nucleotidyltransferase</keyword>
<gene>
    <name evidence="2" type="primary">cca</name>
    <name evidence="2" type="ORF">Q31a_00500</name>
</gene>
<feature type="domain" description="HD" evidence="1">
    <location>
        <begin position="242"/>
        <end position="339"/>
    </location>
</feature>
<name>A0A518FZK8_9BACT</name>
<accession>A0A518FZK8</accession>
<organism evidence="2 3">
    <name type="scientific">Aureliella helgolandensis</name>
    <dbReference type="NCBI Taxonomy" id="2527968"/>
    <lineage>
        <taxon>Bacteria</taxon>
        <taxon>Pseudomonadati</taxon>
        <taxon>Planctomycetota</taxon>
        <taxon>Planctomycetia</taxon>
        <taxon>Pirellulales</taxon>
        <taxon>Pirellulaceae</taxon>
        <taxon>Aureliella</taxon>
    </lineage>
</organism>
<keyword evidence="3" id="KW-1185">Reference proteome</keyword>
<dbReference type="Proteomes" id="UP000318017">
    <property type="component" value="Chromosome"/>
</dbReference>
<keyword evidence="2" id="KW-0808">Transferase</keyword>
<dbReference type="Pfam" id="PF01966">
    <property type="entry name" value="HD"/>
    <property type="match status" value="1"/>
</dbReference>
<dbReference type="KEGG" id="ahel:Q31a_00500"/>
<dbReference type="EMBL" id="CP036298">
    <property type="protein sequence ID" value="QDV21771.1"/>
    <property type="molecule type" value="Genomic_DNA"/>
</dbReference>
<dbReference type="AlphaFoldDB" id="A0A518FZK8"/>
<dbReference type="InterPro" id="IPR006674">
    <property type="entry name" value="HD_domain"/>
</dbReference>
<dbReference type="GO" id="GO:0004810">
    <property type="term" value="F:CCA tRNA nucleotidyltransferase activity"/>
    <property type="evidence" value="ECO:0007669"/>
    <property type="project" value="UniProtKB-EC"/>
</dbReference>
<protein>
    <submittedName>
        <fullName evidence="2">Multifunctional CCA protein</fullName>
        <ecNumber evidence="2">2.7.7.72</ecNumber>
    </submittedName>
</protein>
<reference evidence="2 3" key="1">
    <citation type="submission" date="2019-02" db="EMBL/GenBank/DDBJ databases">
        <title>Deep-cultivation of Planctomycetes and their phenomic and genomic characterization uncovers novel biology.</title>
        <authorList>
            <person name="Wiegand S."/>
            <person name="Jogler M."/>
            <person name="Boedeker C."/>
            <person name="Pinto D."/>
            <person name="Vollmers J."/>
            <person name="Rivas-Marin E."/>
            <person name="Kohn T."/>
            <person name="Peeters S.H."/>
            <person name="Heuer A."/>
            <person name="Rast P."/>
            <person name="Oberbeckmann S."/>
            <person name="Bunk B."/>
            <person name="Jeske O."/>
            <person name="Meyerdierks A."/>
            <person name="Storesund J.E."/>
            <person name="Kallscheuer N."/>
            <person name="Luecker S."/>
            <person name="Lage O.M."/>
            <person name="Pohl T."/>
            <person name="Merkel B.J."/>
            <person name="Hornburger P."/>
            <person name="Mueller R.-W."/>
            <person name="Bruemmer F."/>
            <person name="Labrenz M."/>
            <person name="Spormann A.M."/>
            <person name="Op den Camp H."/>
            <person name="Overmann J."/>
            <person name="Amann R."/>
            <person name="Jetten M.S.M."/>
            <person name="Mascher T."/>
            <person name="Medema M.H."/>
            <person name="Devos D.P."/>
            <person name="Kaster A.-K."/>
            <person name="Ovreas L."/>
            <person name="Rohde M."/>
            <person name="Galperin M.Y."/>
            <person name="Jogler C."/>
        </authorList>
    </citation>
    <scope>NUCLEOTIDE SEQUENCE [LARGE SCALE GENOMIC DNA]</scope>
    <source>
        <strain evidence="2 3">Q31a</strain>
    </source>
</reference>
<dbReference type="CDD" id="cd00077">
    <property type="entry name" value="HDc"/>
    <property type="match status" value="1"/>
</dbReference>
<proteinExistence type="predicted"/>
<evidence type="ECO:0000313" key="2">
    <source>
        <dbReference type="EMBL" id="QDV21771.1"/>
    </source>
</evidence>
<dbReference type="SUPFAM" id="SSF81301">
    <property type="entry name" value="Nucleotidyltransferase"/>
    <property type="match status" value="1"/>
</dbReference>
<dbReference type="SUPFAM" id="SSF109604">
    <property type="entry name" value="HD-domain/PDEase-like"/>
    <property type="match status" value="1"/>
</dbReference>
<dbReference type="OrthoDB" id="9805698at2"/>
<dbReference type="InterPro" id="IPR003607">
    <property type="entry name" value="HD/PDEase_dom"/>
</dbReference>
<evidence type="ECO:0000259" key="1">
    <source>
        <dbReference type="Pfam" id="PF01966"/>
    </source>
</evidence>
<dbReference type="Gene3D" id="1.10.3210.10">
    <property type="entry name" value="Hypothetical protein af1432"/>
    <property type="match status" value="1"/>
</dbReference>